<organism evidence="1 2">
    <name type="scientific">Cichorium intybus</name>
    <name type="common">Chicory</name>
    <dbReference type="NCBI Taxonomy" id="13427"/>
    <lineage>
        <taxon>Eukaryota</taxon>
        <taxon>Viridiplantae</taxon>
        <taxon>Streptophyta</taxon>
        <taxon>Embryophyta</taxon>
        <taxon>Tracheophyta</taxon>
        <taxon>Spermatophyta</taxon>
        <taxon>Magnoliopsida</taxon>
        <taxon>eudicotyledons</taxon>
        <taxon>Gunneridae</taxon>
        <taxon>Pentapetalae</taxon>
        <taxon>asterids</taxon>
        <taxon>campanulids</taxon>
        <taxon>Asterales</taxon>
        <taxon>Asteraceae</taxon>
        <taxon>Cichorioideae</taxon>
        <taxon>Cichorieae</taxon>
        <taxon>Cichoriinae</taxon>
        <taxon>Cichorium</taxon>
    </lineage>
</organism>
<comment type="caution">
    <text evidence="1">The sequence shown here is derived from an EMBL/GenBank/DDBJ whole genome shotgun (WGS) entry which is preliminary data.</text>
</comment>
<dbReference type="EMBL" id="CM042009">
    <property type="protein sequence ID" value="KAI3788157.1"/>
    <property type="molecule type" value="Genomic_DNA"/>
</dbReference>
<reference evidence="2" key="1">
    <citation type="journal article" date="2022" name="Mol. Ecol. Resour.">
        <title>The genomes of chicory, endive, great burdock and yacon provide insights into Asteraceae palaeo-polyploidization history and plant inulin production.</title>
        <authorList>
            <person name="Fan W."/>
            <person name="Wang S."/>
            <person name="Wang H."/>
            <person name="Wang A."/>
            <person name="Jiang F."/>
            <person name="Liu H."/>
            <person name="Zhao H."/>
            <person name="Xu D."/>
            <person name="Zhang Y."/>
        </authorList>
    </citation>
    <scope>NUCLEOTIDE SEQUENCE [LARGE SCALE GENOMIC DNA]</scope>
    <source>
        <strain evidence="2">cv. Punajuju</strain>
    </source>
</reference>
<dbReference type="Proteomes" id="UP001055811">
    <property type="component" value="Linkage Group LG01"/>
</dbReference>
<reference evidence="1 2" key="2">
    <citation type="journal article" date="2022" name="Mol. Ecol. Resour.">
        <title>The genomes of chicory, endive, great burdock and yacon provide insights into Asteraceae paleo-polyploidization history and plant inulin production.</title>
        <authorList>
            <person name="Fan W."/>
            <person name="Wang S."/>
            <person name="Wang H."/>
            <person name="Wang A."/>
            <person name="Jiang F."/>
            <person name="Liu H."/>
            <person name="Zhao H."/>
            <person name="Xu D."/>
            <person name="Zhang Y."/>
        </authorList>
    </citation>
    <scope>NUCLEOTIDE SEQUENCE [LARGE SCALE GENOMIC DNA]</scope>
    <source>
        <strain evidence="2">cv. Punajuju</strain>
        <tissue evidence="1">Leaves</tissue>
    </source>
</reference>
<accession>A0ACB9GZL2</accession>
<keyword evidence="2" id="KW-1185">Reference proteome</keyword>
<sequence length="258" mass="30085">MEEGGGMAPGFRFYPTEEELVTFYLKHKIQNSGTTRLLQEIDRVIPQFHIYDFYPWDLPQYAGERCQGDPEQWFFYVPRQENEARGGRISRLTSSGYWKATGSPSIVYSSGNIGVGIKRTMVYYNGRAPTGKKTKWKMNEYKAFEEESSSNTNPRPELMQELSLCRVYIKSNCLRAFDRRPSGVVIQEPRAVNQTHHHNNLHATTSTPFNRPSIIERTSRSSYQNYISSEEHNTTNYGCIMEVMDEPFWDWEEHHKNL</sequence>
<gene>
    <name evidence="1" type="ORF">L2E82_00856</name>
</gene>
<protein>
    <submittedName>
        <fullName evidence="1">Uncharacterized protein</fullName>
    </submittedName>
</protein>
<evidence type="ECO:0000313" key="2">
    <source>
        <dbReference type="Proteomes" id="UP001055811"/>
    </source>
</evidence>
<proteinExistence type="predicted"/>
<name>A0ACB9GZL2_CICIN</name>
<evidence type="ECO:0000313" key="1">
    <source>
        <dbReference type="EMBL" id="KAI3788157.1"/>
    </source>
</evidence>